<dbReference type="Proteomes" id="UP000242287">
    <property type="component" value="Unassembled WGS sequence"/>
</dbReference>
<dbReference type="CDD" id="cd16514">
    <property type="entry name" value="RING-HC_LONFs_rpt2"/>
    <property type="match status" value="1"/>
</dbReference>
<feature type="domain" description="Lon N-terminal" evidence="6">
    <location>
        <begin position="99"/>
        <end position="297"/>
    </location>
</feature>
<keyword evidence="2 4" id="KW-0863">Zinc-finger</keyword>
<feature type="non-terminal residue" evidence="7">
    <location>
        <position position="1"/>
    </location>
</feature>
<keyword evidence="3" id="KW-0862">Zinc</keyword>
<accession>A0A2A9NP42</accession>
<dbReference type="Gene3D" id="2.30.130.40">
    <property type="entry name" value="LON domain-like"/>
    <property type="match status" value="1"/>
</dbReference>
<dbReference type="Pfam" id="PF02190">
    <property type="entry name" value="LON_substr_bdg"/>
    <property type="match status" value="1"/>
</dbReference>
<sequence length="302" mass="34863">DPPDAAAFKKSLLTELSCVVCFVLLYDPITLPCQHTFCARCLHRSLDHSPACPVCRCHIPPPFAARPNRTILSILLKAFPELYQERAQIIQAEERDARLSTPIFVCHLCFPGTTTVLHFFEPRYRLMLRRCLESPTRSFGMVMPPKPGSNSTRVDYGTMLEIRNVQMLPDGRSIVETWGTYRFRIMERGNLDGYMVARIERIDDYPDELIEQDARPTNTELMETCRKFLDRLQRGTAPWVVQRLNNAYGAIPSEPSAFSFWVALVLPIDEHEKAKLLPIRSPRMRLVLVTHWIEQLNNNWYA</sequence>
<dbReference type="SMART" id="SM00464">
    <property type="entry name" value="LON"/>
    <property type="match status" value="1"/>
</dbReference>
<organism evidence="7 8">
    <name type="scientific">Amanita thiersii Skay4041</name>
    <dbReference type="NCBI Taxonomy" id="703135"/>
    <lineage>
        <taxon>Eukaryota</taxon>
        <taxon>Fungi</taxon>
        <taxon>Dikarya</taxon>
        <taxon>Basidiomycota</taxon>
        <taxon>Agaricomycotina</taxon>
        <taxon>Agaricomycetes</taxon>
        <taxon>Agaricomycetidae</taxon>
        <taxon>Agaricales</taxon>
        <taxon>Pluteineae</taxon>
        <taxon>Amanitaceae</taxon>
        <taxon>Amanita</taxon>
    </lineage>
</organism>
<feature type="domain" description="RING-type" evidence="5">
    <location>
        <begin position="18"/>
        <end position="56"/>
    </location>
</feature>
<feature type="non-terminal residue" evidence="7">
    <location>
        <position position="302"/>
    </location>
</feature>
<keyword evidence="8" id="KW-1185">Reference proteome</keyword>
<dbReference type="AlphaFoldDB" id="A0A2A9NP42"/>
<dbReference type="InterPro" id="IPR046336">
    <property type="entry name" value="Lon_prtase_N_sf"/>
</dbReference>
<dbReference type="Gene3D" id="1.20.58.1480">
    <property type="match status" value="1"/>
</dbReference>
<gene>
    <name evidence="7" type="ORF">AMATHDRAFT_127433</name>
</gene>
<dbReference type="InterPro" id="IPR001841">
    <property type="entry name" value="Znf_RING"/>
</dbReference>
<dbReference type="Pfam" id="PF13923">
    <property type="entry name" value="zf-C3HC4_2"/>
    <property type="match status" value="1"/>
</dbReference>
<evidence type="ECO:0000259" key="5">
    <source>
        <dbReference type="PROSITE" id="PS50089"/>
    </source>
</evidence>
<dbReference type="SUPFAM" id="SSF57850">
    <property type="entry name" value="RING/U-box"/>
    <property type="match status" value="1"/>
</dbReference>
<dbReference type="GO" id="GO:0008270">
    <property type="term" value="F:zinc ion binding"/>
    <property type="evidence" value="ECO:0007669"/>
    <property type="project" value="UniProtKB-KW"/>
</dbReference>
<dbReference type="GO" id="GO:0061630">
    <property type="term" value="F:ubiquitin protein ligase activity"/>
    <property type="evidence" value="ECO:0007669"/>
    <property type="project" value="TreeGrafter"/>
</dbReference>
<protein>
    <recommendedName>
        <fullName evidence="9">RING-type domain-containing protein</fullName>
    </recommendedName>
</protein>
<dbReference type="InterPro" id="IPR015947">
    <property type="entry name" value="PUA-like_sf"/>
</dbReference>
<evidence type="ECO:0000259" key="6">
    <source>
        <dbReference type="PROSITE" id="PS51787"/>
    </source>
</evidence>
<evidence type="ECO:0008006" key="9">
    <source>
        <dbReference type="Google" id="ProtNLM"/>
    </source>
</evidence>
<dbReference type="Gene3D" id="3.30.40.10">
    <property type="entry name" value="Zinc/RING finger domain, C3HC4 (zinc finger)"/>
    <property type="match status" value="1"/>
</dbReference>
<dbReference type="PANTHER" id="PTHR23327">
    <property type="entry name" value="RING FINGER PROTEIN 127"/>
    <property type="match status" value="1"/>
</dbReference>
<evidence type="ECO:0000313" key="8">
    <source>
        <dbReference type="Proteomes" id="UP000242287"/>
    </source>
</evidence>
<dbReference type="SMART" id="SM00184">
    <property type="entry name" value="RING"/>
    <property type="match status" value="1"/>
</dbReference>
<dbReference type="InterPro" id="IPR003111">
    <property type="entry name" value="Lon_prtase_N"/>
</dbReference>
<dbReference type="STRING" id="703135.A0A2A9NP42"/>
<dbReference type="PANTHER" id="PTHR23327:SF42">
    <property type="entry name" value="LON PEPTIDASE N-TERMINAL DOMAIN AND RING FINGER PROTEIN C14F5.10C"/>
    <property type="match status" value="1"/>
</dbReference>
<dbReference type="InterPro" id="IPR013083">
    <property type="entry name" value="Znf_RING/FYVE/PHD"/>
</dbReference>
<evidence type="ECO:0000256" key="4">
    <source>
        <dbReference type="PROSITE-ProRule" id="PRU00175"/>
    </source>
</evidence>
<evidence type="ECO:0000256" key="2">
    <source>
        <dbReference type="ARBA" id="ARBA00022771"/>
    </source>
</evidence>
<dbReference type="EMBL" id="KZ301977">
    <property type="protein sequence ID" value="PFH52745.1"/>
    <property type="molecule type" value="Genomic_DNA"/>
</dbReference>
<evidence type="ECO:0000313" key="7">
    <source>
        <dbReference type="EMBL" id="PFH52745.1"/>
    </source>
</evidence>
<evidence type="ECO:0000256" key="1">
    <source>
        <dbReference type="ARBA" id="ARBA00022723"/>
    </source>
</evidence>
<reference evidence="7 8" key="1">
    <citation type="submission" date="2014-02" db="EMBL/GenBank/DDBJ databases">
        <title>Transposable element dynamics among asymbiotic and ectomycorrhizal Amanita fungi.</title>
        <authorList>
            <consortium name="DOE Joint Genome Institute"/>
            <person name="Hess J."/>
            <person name="Skrede I."/>
            <person name="Wolfe B."/>
            <person name="LaButti K."/>
            <person name="Ohm R.A."/>
            <person name="Grigoriev I.V."/>
            <person name="Pringle A."/>
        </authorList>
    </citation>
    <scope>NUCLEOTIDE SEQUENCE [LARGE SCALE GENOMIC DNA]</scope>
    <source>
        <strain evidence="7 8">SKay4041</strain>
    </source>
</reference>
<dbReference type="PROSITE" id="PS00518">
    <property type="entry name" value="ZF_RING_1"/>
    <property type="match status" value="1"/>
</dbReference>
<dbReference type="PROSITE" id="PS50089">
    <property type="entry name" value="ZF_RING_2"/>
    <property type="match status" value="1"/>
</dbReference>
<name>A0A2A9NP42_9AGAR</name>
<proteinExistence type="predicted"/>
<dbReference type="PROSITE" id="PS51787">
    <property type="entry name" value="LON_N"/>
    <property type="match status" value="1"/>
</dbReference>
<dbReference type="SUPFAM" id="SSF88697">
    <property type="entry name" value="PUA domain-like"/>
    <property type="match status" value="1"/>
</dbReference>
<dbReference type="OrthoDB" id="264917at2759"/>
<keyword evidence="1" id="KW-0479">Metal-binding</keyword>
<evidence type="ECO:0000256" key="3">
    <source>
        <dbReference type="ARBA" id="ARBA00022833"/>
    </source>
</evidence>
<dbReference type="InterPro" id="IPR017907">
    <property type="entry name" value="Znf_RING_CS"/>
</dbReference>